<name>A0A9P0HKP1_NEZVI</name>
<dbReference type="Pfam" id="PF12906">
    <property type="entry name" value="RINGv"/>
    <property type="match status" value="1"/>
</dbReference>
<evidence type="ECO:0000256" key="2">
    <source>
        <dbReference type="ARBA" id="ARBA00022679"/>
    </source>
</evidence>
<feature type="transmembrane region" description="Helical" evidence="10">
    <location>
        <begin position="204"/>
        <end position="229"/>
    </location>
</feature>
<sequence length="272" mass="31489">MTGATETEEVSLTSVISVCACRICQTAKSREELISPCNCKGQFHDHCNHIRKIMLEIINKFLTVRGHGIENLKSLHLPYDRKLMISILEDRKNQTVVKMFWDTQFPTGTLGKVHLSCLERWLNMCGRQYCEICRFQFQAVRKRRYGICQSIRVWIRHPRHGMLLRSDLIVATILTMVTLGLATVCLLGMRYFVTEGLKLGVPALYSQGVILMFLTVIVLGYLATLYLMAKDHVLPWYRWWSRCMIISIIVTPTPGREDILEEDEHDHCEERV</sequence>
<keyword evidence="5" id="KW-0863">Zinc-finger</keyword>
<dbReference type="Gene3D" id="3.30.40.10">
    <property type="entry name" value="Zinc/RING finger domain, C3HC4 (zinc finger)"/>
    <property type="match status" value="1"/>
</dbReference>
<proteinExistence type="predicted"/>
<dbReference type="GO" id="GO:0004842">
    <property type="term" value="F:ubiquitin-protein transferase activity"/>
    <property type="evidence" value="ECO:0007669"/>
    <property type="project" value="TreeGrafter"/>
</dbReference>
<evidence type="ECO:0000313" key="13">
    <source>
        <dbReference type="Proteomes" id="UP001152798"/>
    </source>
</evidence>
<accession>A0A9P0HKP1</accession>
<keyword evidence="9 10" id="KW-0472">Membrane</keyword>
<evidence type="ECO:0000256" key="3">
    <source>
        <dbReference type="ARBA" id="ARBA00022692"/>
    </source>
</evidence>
<evidence type="ECO:0000256" key="10">
    <source>
        <dbReference type="SAM" id="Phobius"/>
    </source>
</evidence>
<keyword evidence="2" id="KW-0808">Transferase</keyword>
<evidence type="ECO:0000256" key="7">
    <source>
        <dbReference type="ARBA" id="ARBA00022833"/>
    </source>
</evidence>
<keyword evidence="4" id="KW-0479">Metal-binding</keyword>
<dbReference type="InterPro" id="IPR011016">
    <property type="entry name" value="Znf_RING-CH"/>
</dbReference>
<dbReference type="PANTHER" id="PTHR46065">
    <property type="entry name" value="E3 UBIQUITIN-PROTEIN LIGASE MARCH 2/3 FAMILY MEMBER"/>
    <property type="match status" value="1"/>
</dbReference>
<evidence type="ECO:0000256" key="9">
    <source>
        <dbReference type="ARBA" id="ARBA00023136"/>
    </source>
</evidence>
<dbReference type="InterPro" id="IPR013083">
    <property type="entry name" value="Znf_RING/FYVE/PHD"/>
</dbReference>
<evidence type="ECO:0000259" key="11">
    <source>
        <dbReference type="SMART" id="SM00744"/>
    </source>
</evidence>
<dbReference type="SMART" id="SM00744">
    <property type="entry name" value="RINGv"/>
    <property type="match status" value="1"/>
</dbReference>
<dbReference type="AlphaFoldDB" id="A0A9P0HKP1"/>
<organism evidence="12 13">
    <name type="scientific">Nezara viridula</name>
    <name type="common">Southern green stink bug</name>
    <name type="synonym">Cimex viridulus</name>
    <dbReference type="NCBI Taxonomy" id="85310"/>
    <lineage>
        <taxon>Eukaryota</taxon>
        <taxon>Metazoa</taxon>
        <taxon>Ecdysozoa</taxon>
        <taxon>Arthropoda</taxon>
        <taxon>Hexapoda</taxon>
        <taxon>Insecta</taxon>
        <taxon>Pterygota</taxon>
        <taxon>Neoptera</taxon>
        <taxon>Paraneoptera</taxon>
        <taxon>Hemiptera</taxon>
        <taxon>Heteroptera</taxon>
        <taxon>Panheteroptera</taxon>
        <taxon>Pentatomomorpha</taxon>
        <taxon>Pentatomoidea</taxon>
        <taxon>Pentatomidae</taxon>
        <taxon>Pentatominae</taxon>
        <taxon>Nezara</taxon>
    </lineage>
</organism>
<evidence type="ECO:0000256" key="1">
    <source>
        <dbReference type="ARBA" id="ARBA00004141"/>
    </source>
</evidence>
<evidence type="ECO:0000256" key="6">
    <source>
        <dbReference type="ARBA" id="ARBA00022786"/>
    </source>
</evidence>
<dbReference type="GO" id="GO:0008270">
    <property type="term" value="F:zinc ion binding"/>
    <property type="evidence" value="ECO:0007669"/>
    <property type="project" value="UniProtKB-KW"/>
</dbReference>
<evidence type="ECO:0000313" key="12">
    <source>
        <dbReference type="EMBL" id="CAH1403685.1"/>
    </source>
</evidence>
<keyword evidence="13" id="KW-1185">Reference proteome</keyword>
<comment type="subcellular location">
    <subcellularLocation>
        <location evidence="1">Membrane</location>
        <topology evidence="1">Multi-pass membrane protein</topology>
    </subcellularLocation>
</comment>
<keyword evidence="7" id="KW-0862">Zinc</keyword>
<dbReference type="OrthoDB" id="273089at2759"/>
<keyword evidence="3 10" id="KW-0812">Transmembrane</keyword>
<reference evidence="12" key="1">
    <citation type="submission" date="2022-01" db="EMBL/GenBank/DDBJ databases">
        <authorList>
            <person name="King R."/>
        </authorList>
    </citation>
    <scope>NUCLEOTIDE SEQUENCE</scope>
</reference>
<feature type="domain" description="RING-CH-type" evidence="11">
    <location>
        <begin position="100"/>
        <end position="134"/>
    </location>
</feature>
<dbReference type="Proteomes" id="UP001152798">
    <property type="component" value="Chromosome 5"/>
</dbReference>
<dbReference type="EMBL" id="OV725081">
    <property type="protein sequence ID" value="CAH1403685.1"/>
    <property type="molecule type" value="Genomic_DNA"/>
</dbReference>
<dbReference type="GO" id="GO:0016567">
    <property type="term" value="P:protein ubiquitination"/>
    <property type="evidence" value="ECO:0007669"/>
    <property type="project" value="TreeGrafter"/>
</dbReference>
<keyword evidence="6" id="KW-0833">Ubl conjugation pathway</keyword>
<gene>
    <name evidence="12" type="ORF">NEZAVI_LOCUS12257</name>
</gene>
<dbReference type="PANTHER" id="PTHR46065:SF3">
    <property type="entry name" value="FI20425P1"/>
    <property type="match status" value="1"/>
</dbReference>
<keyword evidence="8 10" id="KW-1133">Transmembrane helix</keyword>
<feature type="transmembrane region" description="Helical" evidence="10">
    <location>
        <begin position="168"/>
        <end position="192"/>
    </location>
</feature>
<dbReference type="GO" id="GO:0016020">
    <property type="term" value="C:membrane"/>
    <property type="evidence" value="ECO:0007669"/>
    <property type="project" value="UniProtKB-SubCell"/>
</dbReference>
<evidence type="ECO:0000256" key="5">
    <source>
        <dbReference type="ARBA" id="ARBA00022771"/>
    </source>
</evidence>
<evidence type="ECO:0000256" key="8">
    <source>
        <dbReference type="ARBA" id="ARBA00022989"/>
    </source>
</evidence>
<protein>
    <recommendedName>
        <fullName evidence="11">RING-CH-type domain-containing protein</fullName>
    </recommendedName>
</protein>
<evidence type="ECO:0000256" key="4">
    <source>
        <dbReference type="ARBA" id="ARBA00022723"/>
    </source>
</evidence>
<dbReference type="SUPFAM" id="SSF57850">
    <property type="entry name" value="RING/U-box"/>
    <property type="match status" value="1"/>
</dbReference>